<feature type="transmembrane region" description="Helical" evidence="11">
    <location>
        <begin position="147"/>
        <end position="171"/>
    </location>
</feature>
<dbReference type="AlphaFoldDB" id="A0A8S1CVU7"/>
<feature type="transmembrane region" description="Helical" evidence="11">
    <location>
        <begin position="98"/>
        <end position="119"/>
    </location>
</feature>
<evidence type="ECO:0000256" key="6">
    <source>
        <dbReference type="ARBA" id="ARBA00023136"/>
    </source>
</evidence>
<keyword evidence="7 9" id="KW-0675">Receptor</keyword>
<feature type="transmembrane region" description="Helical" evidence="11">
    <location>
        <begin position="707"/>
        <end position="729"/>
    </location>
</feature>
<dbReference type="PRINTS" id="PR00237">
    <property type="entry name" value="GPCRRHODOPSN"/>
</dbReference>
<feature type="region of interest" description="Disordered" evidence="10">
    <location>
        <begin position="578"/>
        <end position="597"/>
    </location>
</feature>
<feature type="compositionally biased region" description="Polar residues" evidence="10">
    <location>
        <begin position="494"/>
        <end position="503"/>
    </location>
</feature>
<sequence>MTTHCSVQSANNVLLLHLGVVDSLLCIVFLLFSAPVLLRGPAAPAQGATAGPLCALHGFLFTLLHPVALWTVCGLNCDRYYAISAPLHYTSLVNTRKVAVFLAASWILAIAMAIPPLFITGPGYRYTEPSGCTLHFTAPLAPPPTVAIWYSGIYTLFTLLVPAALILGCNLKVLMIARYHRHRIASAIFEVTLSAQVTITHQRNPFYLQSQFKGRRAIVTVLQLLGSLLVLYFPYHGVTVWEAAASAISAANLTAEQAATEVEWQPQQSPGHVDPLVVYLAMALITCSPPINGFIYGVKSKALRKSFANFLRKQMTKSEVNHEIQARTPSACGSRRPSLTPLGQLLGRPPHQRRLSEVLLEPAGTRFALSPHRPRLLKRMATELSWRPTLLAAATSIDLDAKMRRSRSARDSIADMRHGLSCNTLQVPGNEQVVALPAPSRQQSPPKMRQSTSTASLLVQKVLLAPRSICASKTDRPRTPPPERVSPQILITRALSQDQPDSPSRQREQDQEQDDSSTAALIQTGGSSNPESLCGSSPSSRDESLNLDLEAGTLSLSRASHRVCYSLDDVSCGGHHAMAASPATSPTSTSQQPLSLPSVPVAQRNGNSSGSWLRNLIFARHLRETSSPSSRNLMSWPIRTDLSKRSVTKTKTKDTISLDMNIDSFDNHYNMLLHFYNKSNISMKARDLDEFLEFPTREFSGFEIATLVVYGIMFFTGVLGNILVCVVIAKEPSMHTATNLFLVSLALADIMIFFVEMPSEVYTDYFFGDVNWELGDTACILSYFLPEVATNASVLTILAFSVERYLAICHPLRSKAMSNLRRAVRIIAAIWLASLVCAIPYTLGSELVALKVSQCVFLLQPYFACRYESDAFLVSHYFVGIASSILFFAIPFTVLVVLYSRIAIVIRNRGNIGECRTLSPNTKSVIWMLAAVVFSFFLCWAPFHLHRIIYVNFQIDGYLKTIERDLYFTSGFTFYLSSTINPILYNLMSAKYRNAFKATLCNQKN</sequence>
<feature type="domain" description="G-protein coupled receptors family 1 profile" evidence="12">
    <location>
        <begin position="720"/>
        <end position="985"/>
    </location>
</feature>
<keyword evidence="14" id="KW-1185">Reference proteome</keyword>
<evidence type="ECO:0000256" key="2">
    <source>
        <dbReference type="ARBA" id="ARBA00010663"/>
    </source>
</evidence>
<evidence type="ECO:0000256" key="1">
    <source>
        <dbReference type="ARBA" id="ARBA00004141"/>
    </source>
</evidence>
<feature type="domain" description="G-protein coupled receptors family 1 profile" evidence="12">
    <location>
        <begin position="1"/>
        <end position="296"/>
    </location>
</feature>
<proteinExistence type="inferred from homology"/>
<dbReference type="GO" id="GO:0004930">
    <property type="term" value="F:G protein-coupled receptor activity"/>
    <property type="evidence" value="ECO:0007669"/>
    <property type="project" value="UniProtKB-KW"/>
</dbReference>
<feature type="transmembrane region" description="Helical" evidence="11">
    <location>
        <begin position="12"/>
        <end position="38"/>
    </location>
</feature>
<dbReference type="PROSITE" id="PS50262">
    <property type="entry name" value="G_PROTEIN_RECEP_F1_2"/>
    <property type="match status" value="2"/>
</dbReference>
<dbReference type="GO" id="GO:0016020">
    <property type="term" value="C:membrane"/>
    <property type="evidence" value="ECO:0007669"/>
    <property type="project" value="UniProtKB-SubCell"/>
</dbReference>
<feature type="transmembrane region" description="Helical" evidence="11">
    <location>
        <begin position="217"/>
        <end position="235"/>
    </location>
</feature>
<keyword evidence="3 9" id="KW-0812">Transmembrane</keyword>
<feature type="transmembrane region" description="Helical" evidence="11">
    <location>
        <begin position="966"/>
        <end position="987"/>
    </location>
</feature>
<evidence type="ECO:0000259" key="12">
    <source>
        <dbReference type="PROSITE" id="PS50262"/>
    </source>
</evidence>
<gene>
    <name evidence="13" type="ORF">CLODIP_2_CD13476</name>
</gene>
<dbReference type="SUPFAM" id="SSF81321">
    <property type="entry name" value="Family A G protein-coupled receptor-like"/>
    <property type="match status" value="2"/>
</dbReference>
<dbReference type="Pfam" id="PF00001">
    <property type="entry name" value="7tm_1"/>
    <property type="match status" value="2"/>
</dbReference>
<feature type="compositionally biased region" description="Low complexity" evidence="10">
    <location>
        <begin position="579"/>
        <end position="597"/>
    </location>
</feature>
<evidence type="ECO:0000313" key="13">
    <source>
        <dbReference type="EMBL" id="CAB3374012.1"/>
    </source>
</evidence>
<feature type="compositionally biased region" description="Polar residues" evidence="10">
    <location>
        <begin position="518"/>
        <end position="539"/>
    </location>
</feature>
<comment type="subcellular location">
    <subcellularLocation>
        <location evidence="1">Membrane</location>
        <topology evidence="1">Multi-pass membrane protein</topology>
    </subcellularLocation>
</comment>
<dbReference type="Gene3D" id="1.20.1070.10">
    <property type="entry name" value="Rhodopsin 7-helix transmembrane proteins"/>
    <property type="match status" value="2"/>
</dbReference>
<feature type="transmembrane region" description="Helical" evidence="11">
    <location>
        <begin position="735"/>
        <end position="755"/>
    </location>
</feature>
<dbReference type="Proteomes" id="UP000494165">
    <property type="component" value="Unassembled WGS sequence"/>
</dbReference>
<organism evidence="13 14">
    <name type="scientific">Cloeon dipterum</name>
    <dbReference type="NCBI Taxonomy" id="197152"/>
    <lineage>
        <taxon>Eukaryota</taxon>
        <taxon>Metazoa</taxon>
        <taxon>Ecdysozoa</taxon>
        <taxon>Arthropoda</taxon>
        <taxon>Hexapoda</taxon>
        <taxon>Insecta</taxon>
        <taxon>Pterygota</taxon>
        <taxon>Palaeoptera</taxon>
        <taxon>Ephemeroptera</taxon>
        <taxon>Pisciforma</taxon>
        <taxon>Baetidae</taxon>
        <taxon>Cloeon</taxon>
    </lineage>
</organism>
<protein>
    <recommendedName>
        <fullName evidence="12">G-protein coupled receptors family 1 profile domain-containing protein</fullName>
    </recommendedName>
</protein>
<evidence type="ECO:0000256" key="11">
    <source>
        <dbReference type="SAM" id="Phobius"/>
    </source>
</evidence>
<keyword evidence="6 11" id="KW-0472">Membrane</keyword>
<keyword evidence="4 11" id="KW-1133">Transmembrane helix</keyword>
<feature type="region of interest" description="Disordered" evidence="10">
    <location>
        <begin position="469"/>
        <end position="544"/>
    </location>
</feature>
<feature type="transmembrane region" description="Helical" evidence="11">
    <location>
        <begin position="925"/>
        <end position="946"/>
    </location>
</feature>
<dbReference type="CDD" id="cd00637">
    <property type="entry name" value="7tm_classA_rhodopsin-like"/>
    <property type="match status" value="1"/>
</dbReference>
<evidence type="ECO:0000256" key="10">
    <source>
        <dbReference type="SAM" id="MobiDB-lite"/>
    </source>
</evidence>
<dbReference type="PANTHER" id="PTHR24243">
    <property type="entry name" value="G-PROTEIN COUPLED RECEPTOR"/>
    <property type="match status" value="1"/>
</dbReference>
<dbReference type="PANTHER" id="PTHR24243:SF208">
    <property type="entry name" value="PYROKININ-1 RECEPTOR"/>
    <property type="match status" value="1"/>
</dbReference>
<dbReference type="InterPro" id="IPR000276">
    <property type="entry name" value="GPCR_Rhodpsn"/>
</dbReference>
<keyword evidence="8 9" id="KW-0807">Transducer</keyword>
<keyword evidence="5 9" id="KW-0297">G-protein coupled receptor</keyword>
<dbReference type="SMART" id="SM01381">
    <property type="entry name" value="7TM_GPCR_Srsx"/>
    <property type="match status" value="1"/>
</dbReference>
<comment type="similarity">
    <text evidence="2 9">Belongs to the G-protein coupled receptor 1 family.</text>
</comment>
<reference evidence="13 14" key="1">
    <citation type="submission" date="2020-04" db="EMBL/GenBank/DDBJ databases">
        <authorList>
            <person name="Alioto T."/>
            <person name="Alioto T."/>
            <person name="Gomez Garrido J."/>
        </authorList>
    </citation>
    <scope>NUCLEOTIDE SEQUENCE [LARGE SCALE GENOMIC DNA]</scope>
</reference>
<evidence type="ECO:0000256" key="8">
    <source>
        <dbReference type="ARBA" id="ARBA00023224"/>
    </source>
</evidence>
<evidence type="ECO:0000256" key="4">
    <source>
        <dbReference type="ARBA" id="ARBA00022989"/>
    </source>
</evidence>
<evidence type="ECO:0000256" key="7">
    <source>
        <dbReference type="ARBA" id="ARBA00023170"/>
    </source>
</evidence>
<dbReference type="PROSITE" id="PS00237">
    <property type="entry name" value="G_PROTEIN_RECEP_F1_1"/>
    <property type="match status" value="1"/>
</dbReference>
<accession>A0A8S1CVU7</accession>
<name>A0A8S1CVU7_9INSE</name>
<dbReference type="EMBL" id="CADEPI010000092">
    <property type="protein sequence ID" value="CAB3374012.1"/>
    <property type="molecule type" value="Genomic_DNA"/>
</dbReference>
<evidence type="ECO:0000256" key="3">
    <source>
        <dbReference type="ARBA" id="ARBA00022692"/>
    </source>
</evidence>
<feature type="transmembrane region" description="Helical" evidence="11">
    <location>
        <begin position="877"/>
        <end position="904"/>
    </location>
</feature>
<feature type="transmembrane region" description="Helical" evidence="11">
    <location>
        <begin position="58"/>
        <end position="77"/>
    </location>
</feature>
<comment type="caution">
    <text evidence="13">The sequence shown here is derived from an EMBL/GenBank/DDBJ whole genome shotgun (WGS) entry which is preliminary data.</text>
</comment>
<dbReference type="OrthoDB" id="6159456at2759"/>
<evidence type="ECO:0000313" key="14">
    <source>
        <dbReference type="Proteomes" id="UP000494165"/>
    </source>
</evidence>
<feature type="transmembrane region" description="Helical" evidence="11">
    <location>
        <begin position="823"/>
        <end position="843"/>
    </location>
</feature>
<evidence type="ECO:0000256" key="9">
    <source>
        <dbReference type="RuleBase" id="RU000688"/>
    </source>
</evidence>
<evidence type="ECO:0000256" key="5">
    <source>
        <dbReference type="ARBA" id="ARBA00023040"/>
    </source>
</evidence>
<dbReference type="InterPro" id="IPR017452">
    <property type="entry name" value="GPCR_Rhodpsn_7TM"/>
</dbReference>
<feature type="region of interest" description="Disordered" evidence="10">
    <location>
        <begin position="321"/>
        <end position="347"/>
    </location>
</feature>